<evidence type="ECO:0000256" key="4">
    <source>
        <dbReference type="ARBA" id="ARBA00023014"/>
    </source>
</evidence>
<sequence>MILVDPQFTVPVSVTGEWCALNCLHCGKHYLRSMKQIGEMENYAKMGYRSFLITGGLNLKGEIPYNGVLKKLKQIKERYGLVYNFHIGFPEINLSFLKDIADVVSFDFFADKRLMKKIYGLQRDIDLQIETAMSSGVTCVPHLTVGIDCGKISHEFEALEVLAKYFQSIVLNIFVPTRGTAFELCNPPSIEDAKNVFFHARKFFKKIALGCMQPRGNYRLLLQNELSEVVDVIVKPVKKSSNYFRGCCAFALKSEF</sequence>
<dbReference type="KEGG" id="tle:Tlet_0704"/>
<keyword evidence="4" id="KW-0411">Iron-sulfur</keyword>
<keyword evidence="6" id="KW-1185">Reference proteome</keyword>
<protein>
    <recommendedName>
        <fullName evidence="7">Radical SAM domain protein</fullName>
    </recommendedName>
</protein>
<dbReference type="GO" id="GO:0003824">
    <property type="term" value="F:catalytic activity"/>
    <property type="evidence" value="ECO:0007669"/>
    <property type="project" value="InterPro"/>
</dbReference>
<keyword evidence="3" id="KW-0408">Iron</keyword>
<dbReference type="Gene3D" id="3.20.20.70">
    <property type="entry name" value="Aldolase class I"/>
    <property type="match status" value="1"/>
</dbReference>
<dbReference type="SFLD" id="SFLDS00029">
    <property type="entry name" value="Radical_SAM"/>
    <property type="match status" value="1"/>
</dbReference>
<dbReference type="InterPro" id="IPR013785">
    <property type="entry name" value="Aldolase_TIM"/>
</dbReference>
<gene>
    <name evidence="5" type="ordered locus">Tlet_0704</name>
</gene>
<dbReference type="GO" id="GO:0046872">
    <property type="term" value="F:metal ion binding"/>
    <property type="evidence" value="ECO:0007669"/>
    <property type="project" value="UniProtKB-KW"/>
</dbReference>
<dbReference type="GO" id="GO:0051536">
    <property type="term" value="F:iron-sulfur cluster binding"/>
    <property type="evidence" value="ECO:0007669"/>
    <property type="project" value="UniProtKB-KW"/>
</dbReference>
<dbReference type="AlphaFoldDB" id="A8F536"/>
<dbReference type="InterPro" id="IPR007197">
    <property type="entry name" value="rSAM"/>
</dbReference>
<dbReference type="Proteomes" id="UP000002016">
    <property type="component" value="Chromosome"/>
</dbReference>
<evidence type="ECO:0000313" key="5">
    <source>
        <dbReference type="EMBL" id="ABV33270.1"/>
    </source>
</evidence>
<evidence type="ECO:0000256" key="3">
    <source>
        <dbReference type="ARBA" id="ARBA00023004"/>
    </source>
</evidence>
<evidence type="ECO:0008006" key="7">
    <source>
        <dbReference type="Google" id="ProtNLM"/>
    </source>
</evidence>
<dbReference type="STRING" id="416591.Tlet_0704"/>
<reference evidence="5 6" key="2">
    <citation type="journal article" date="2009" name="Proc. Natl. Acad. Sci. U.S.A.">
        <title>On the chimeric nature, thermophilic origin, and phylogenetic placement of the Thermotogales.</title>
        <authorList>
            <person name="Zhaxybayeva O."/>
            <person name="Swithers K.S."/>
            <person name="Lapierre P."/>
            <person name="Fournier G.P."/>
            <person name="Bickhart D.M."/>
            <person name="DeBoy R.T."/>
            <person name="Nelson K.E."/>
            <person name="Nesbo C.L."/>
            <person name="Doolittle W.F."/>
            <person name="Gogarten J.P."/>
            <person name="Noll K.M."/>
        </authorList>
    </citation>
    <scope>NUCLEOTIDE SEQUENCE [LARGE SCALE GENOMIC DNA]</scope>
    <source>
        <strain evidence="6">ATCC BAA-301 / DSM 14385 / NBRC 107922 / TMO</strain>
    </source>
</reference>
<name>A8F536_PSELT</name>
<dbReference type="EMBL" id="CP000812">
    <property type="protein sequence ID" value="ABV33270.1"/>
    <property type="molecule type" value="Genomic_DNA"/>
</dbReference>
<keyword evidence="2" id="KW-0479">Metal-binding</keyword>
<evidence type="ECO:0000313" key="6">
    <source>
        <dbReference type="Proteomes" id="UP000002016"/>
    </source>
</evidence>
<dbReference type="SFLD" id="SFLDG01113">
    <property type="entry name" value="Uncharacterised_Radical_SAM_Su"/>
    <property type="match status" value="1"/>
</dbReference>
<reference evidence="5 6" key="1">
    <citation type="submission" date="2007-08" db="EMBL/GenBank/DDBJ databases">
        <title>Complete sequence of Thermotoga lettingae TMO.</title>
        <authorList>
            <consortium name="US DOE Joint Genome Institute"/>
            <person name="Copeland A."/>
            <person name="Lucas S."/>
            <person name="Lapidus A."/>
            <person name="Barry K."/>
            <person name="Glavina del Rio T."/>
            <person name="Dalin E."/>
            <person name="Tice H."/>
            <person name="Pitluck S."/>
            <person name="Foster B."/>
            <person name="Bruce D."/>
            <person name="Schmutz J."/>
            <person name="Larimer F."/>
            <person name="Land M."/>
            <person name="Hauser L."/>
            <person name="Kyrpides N."/>
            <person name="Mikhailova N."/>
            <person name="Nelson K."/>
            <person name="Gogarten J.P."/>
            <person name="Noll K."/>
            <person name="Richardson P."/>
        </authorList>
    </citation>
    <scope>NUCLEOTIDE SEQUENCE [LARGE SCALE GENOMIC DNA]</scope>
    <source>
        <strain evidence="6">ATCC BAA-301 / DSM 14385 / NBRC 107922 / TMO</strain>
    </source>
</reference>
<dbReference type="HOGENOM" id="CLU_067819_1_0_0"/>
<evidence type="ECO:0000256" key="2">
    <source>
        <dbReference type="ARBA" id="ARBA00022723"/>
    </source>
</evidence>
<dbReference type="eggNOG" id="COG1856">
    <property type="taxonomic scope" value="Bacteria"/>
</dbReference>
<dbReference type="PANTHER" id="PTHR43288">
    <property type="entry name" value="BIOTIN SYNTHASE-RELATED PROTEIN, RADICAL SAM SUPERFAMILY"/>
    <property type="match status" value="1"/>
</dbReference>
<dbReference type="PANTHER" id="PTHR43288:SF2">
    <property type="entry name" value="RADICAL SAM CORE DOMAIN-CONTAINING PROTEIN"/>
    <property type="match status" value="1"/>
</dbReference>
<keyword evidence="1" id="KW-0949">S-adenosyl-L-methionine</keyword>
<accession>A8F536</accession>
<evidence type="ECO:0000256" key="1">
    <source>
        <dbReference type="ARBA" id="ARBA00022691"/>
    </source>
</evidence>
<proteinExistence type="predicted"/>
<organism evidence="5 6">
    <name type="scientific">Pseudothermotoga lettingae (strain ATCC BAA-301 / DSM 14385 / NBRC 107922 / TMO)</name>
    <name type="common">Thermotoga lettingae</name>
    <dbReference type="NCBI Taxonomy" id="416591"/>
    <lineage>
        <taxon>Bacteria</taxon>
        <taxon>Thermotogati</taxon>
        <taxon>Thermotogota</taxon>
        <taxon>Thermotogae</taxon>
        <taxon>Thermotogales</taxon>
        <taxon>Thermotogaceae</taxon>
        <taxon>Pseudothermotoga</taxon>
    </lineage>
</organism>
<dbReference type="OrthoDB" id="5420460at2"/>
<dbReference type="InterPro" id="IPR058240">
    <property type="entry name" value="rSAM_sf"/>
</dbReference>
<dbReference type="SUPFAM" id="SSF102114">
    <property type="entry name" value="Radical SAM enzymes"/>
    <property type="match status" value="1"/>
</dbReference>